<feature type="region of interest" description="Disordered" evidence="1">
    <location>
        <begin position="76"/>
        <end position="96"/>
    </location>
</feature>
<keyword evidence="4" id="KW-1185">Reference proteome</keyword>
<evidence type="ECO:0000313" key="3">
    <source>
        <dbReference type="EMBL" id="SDM10685.1"/>
    </source>
</evidence>
<dbReference type="Proteomes" id="UP000199226">
    <property type="component" value="Unassembled WGS sequence"/>
</dbReference>
<dbReference type="STRING" id="990371.SAMN05421813_10650"/>
<dbReference type="RefSeq" id="WP_090701858.1">
    <property type="nucleotide sequence ID" value="NZ_FNHH01000006.1"/>
</dbReference>
<dbReference type="EMBL" id="FNHH01000006">
    <property type="protein sequence ID" value="SDM10685.1"/>
    <property type="molecule type" value="Genomic_DNA"/>
</dbReference>
<evidence type="ECO:0008006" key="5">
    <source>
        <dbReference type="Google" id="ProtNLM"/>
    </source>
</evidence>
<keyword evidence="2" id="KW-0472">Membrane</keyword>
<dbReference type="OrthoDB" id="798432at2"/>
<evidence type="ECO:0000256" key="2">
    <source>
        <dbReference type="SAM" id="Phobius"/>
    </source>
</evidence>
<protein>
    <recommendedName>
        <fullName evidence="5">Lipopolysaccharide assembly protein A domain-containing protein</fullName>
    </recommendedName>
</protein>
<sequence>MSFKTISIIVISVLVTIILMNNTDEIHFWIFGDAKIPKLAVLGFMFGLGLIVGFMAGRPGKKPMVKNYIENNEDEYIEPNTDKKDHLSDEDREYIR</sequence>
<evidence type="ECO:0000256" key="1">
    <source>
        <dbReference type="SAM" id="MobiDB-lite"/>
    </source>
</evidence>
<reference evidence="4" key="1">
    <citation type="submission" date="2016-10" db="EMBL/GenBank/DDBJ databases">
        <authorList>
            <person name="Varghese N."/>
            <person name="Submissions S."/>
        </authorList>
    </citation>
    <scope>NUCLEOTIDE SEQUENCE [LARGE SCALE GENOMIC DNA]</scope>
    <source>
        <strain evidence="4">DSM 24536</strain>
    </source>
</reference>
<proteinExistence type="predicted"/>
<organism evidence="3 4">
    <name type="scientific">Daejeonella rubra</name>
    <dbReference type="NCBI Taxonomy" id="990371"/>
    <lineage>
        <taxon>Bacteria</taxon>
        <taxon>Pseudomonadati</taxon>
        <taxon>Bacteroidota</taxon>
        <taxon>Sphingobacteriia</taxon>
        <taxon>Sphingobacteriales</taxon>
        <taxon>Sphingobacteriaceae</taxon>
        <taxon>Daejeonella</taxon>
    </lineage>
</organism>
<feature type="transmembrane region" description="Helical" evidence="2">
    <location>
        <begin position="39"/>
        <end position="57"/>
    </location>
</feature>
<keyword evidence="2" id="KW-1133">Transmembrane helix</keyword>
<name>A0A1G9QK87_9SPHI</name>
<keyword evidence="2" id="KW-0812">Transmembrane</keyword>
<evidence type="ECO:0000313" key="4">
    <source>
        <dbReference type="Proteomes" id="UP000199226"/>
    </source>
</evidence>
<accession>A0A1G9QK87</accession>
<gene>
    <name evidence="3" type="ORF">SAMN05421813_10650</name>
</gene>
<dbReference type="AlphaFoldDB" id="A0A1G9QK87"/>
<feature type="compositionally biased region" description="Basic and acidic residues" evidence="1">
    <location>
        <begin position="80"/>
        <end position="96"/>
    </location>
</feature>